<name>A0A410RN89_CORCK</name>
<dbReference type="InterPro" id="IPR020458">
    <property type="entry name" value="Znf_DskA_TraR_CS"/>
</dbReference>
<dbReference type="RefSeq" id="WP_128795470.1">
    <property type="nucleotide sequence ID" value="NZ_CP034669.1"/>
</dbReference>
<feature type="zinc finger region" description="dksA C4-type" evidence="1">
    <location>
        <begin position="83"/>
        <end position="107"/>
    </location>
</feature>
<evidence type="ECO:0000256" key="1">
    <source>
        <dbReference type="PROSITE-ProRule" id="PRU00510"/>
    </source>
</evidence>
<dbReference type="PANTHER" id="PTHR33823">
    <property type="entry name" value="RNA POLYMERASE-BINDING TRANSCRIPTION FACTOR DKSA-RELATED"/>
    <property type="match status" value="1"/>
</dbReference>
<organism evidence="2 3">
    <name type="scientific">Corallococcus coralloides</name>
    <name type="common">Myxococcus coralloides</name>
    <dbReference type="NCBI Taxonomy" id="184914"/>
    <lineage>
        <taxon>Bacteria</taxon>
        <taxon>Pseudomonadati</taxon>
        <taxon>Myxococcota</taxon>
        <taxon>Myxococcia</taxon>
        <taxon>Myxococcales</taxon>
        <taxon>Cystobacterineae</taxon>
        <taxon>Myxococcaceae</taxon>
        <taxon>Corallococcus</taxon>
    </lineage>
</organism>
<dbReference type="PANTHER" id="PTHR33823:SF4">
    <property type="entry name" value="GENERAL STRESS PROTEIN 16O"/>
    <property type="match status" value="1"/>
</dbReference>
<proteinExistence type="predicted"/>
<protein>
    <submittedName>
        <fullName evidence="2">RNA polymerase-binding transcription factor DksA</fullName>
    </submittedName>
</protein>
<sequence>MNATREETGRRLRQRWRALLELRRKHRDLLREVTGAGAPEWVDRAMALEETRLLDALDAREARALEALERALEHLPADGLPRCEGCGAVIEPERLQVVPEARCCPWCMAGGR</sequence>
<evidence type="ECO:0000313" key="2">
    <source>
        <dbReference type="EMBL" id="QAT83296.1"/>
    </source>
</evidence>
<dbReference type="EMBL" id="CP034669">
    <property type="protein sequence ID" value="QAT83296.1"/>
    <property type="molecule type" value="Genomic_DNA"/>
</dbReference>
<gene>
    <name evidence="2" type="primary">dksA_1</name>
    <name evidence="2" type="ORF">EJ065_1698</name>
</gene>
<accession>A0A410RN89</accession>
<evidence type="ECO:0000313" key="3">
    <source>
        <dbReference type="Proteomes" id="UP000288758"/>
    </source>
</evidence>
<dbReference type="Proteomes" id="UP000288758">
    <property type="component" value="Chromosome"/>
</dbReference>
<dbReference type="Gene3D" id="1.20.120.910">
    <property type="entry name" value="DksA, coiled-coil domain"/>
    <property type="match status" value="1"/>
</dbReference>
<dbReference type="PROSITE" id="PS01102">
    <property type="entry name" value="ZF_DKSA_1"/>
    <property type="match status" value="1"/>
</dbReference>
<reference evidence="2 3" key="1">
    <citation type="submission" date="2018-12" db="EMBL/GenBank/DDBJ databases">
        <title>Complete Genome Sequence of the Corallopyronin A producing Myxobacterium Corallococcus coralloides B035.</title>
        <authorList>
            <person name="Bouhired S.M."/>
            <person name="Rupp O."/>
            <person name="Blom J."/>
            <person name="Schaeberle T.F."/>
            <person name="Kehraus S."/>
            <person name="Schiefer A."/>
            <person name="Pfarr K."/>
            <person name="Goesmann A."/>
            <person name="Hoerauf A."/>
            <person name="Koenig G.M."/>
        </authorList>
    </citation>
    <scope>NUCLEOTIDE SEQUENCE [LARGE SCALE GENOMIC DNA]</scope>
    <source>
        <strain evidence="2 3">B035</strain>
    </source>
</reference>
<dbReference type="AlphaFoldDB" id="A0A410RN89"/>
<dbReference type="PROSITE" id="PS51128">
    <property type="entry name" value="ZF_DKSA_2"/>
    <property type="match status" value="1"/>
</dbReference>